<dbReference type="Proteomes" id="UP001500212">
    <property type="component" value="Unassembled WGS sequence"/>
</dbReference>
<evidence type="ECO:0008006" key="4">
    <source>
        <dbReference type="Google" id="ProtNLM"/>
    </source>
</evidence>
<feature type="transmembrane region" description="Helical" evidence="1">
    <location>
        <begin position="20"/>
        <end position="40"/>
    </location>
</feature>
<keyword evidence="3" id="KW-1185">Reference proteome</keyword>
<accession>A0ABP8TL19</accession>
<sequence length="296" mass="32151">MEANPEARSRKVRRRLGRPLAATGIVAAGVATAIVVAQTGGTTPPKAPRPGVTTALPSLELAAATVEHQTQTLPRPDQWIYTRTLYTNSVPAPGHVQAAPVVERWDQYGATRTASIDRRTGRLHVTYDAEAARATEGLKLPQLVKYVNGLPTDPAALLARVRKDSKSKLFVSTVGNGDKNGPVFESIQLIFMNDPFIPPKVNAALFRMLKGFPGVHLEQVTDAAGRRTVGVYRDSPGEDRREILFDPTTFRYRGSRLVAVQDMTTDGTPKLVQRVGQVLSQSALVTVKVTDKPGQR</sequence>
<proteinExistence type="predicted"/>
<dbReference type="NCBIfam" id="NF038083">
    <property type="entry name" value="CU044_5270_fam"/>
    <property type="match status" value="1"/>
</dbReference>
<gene>
    <name evidence="2" type="ORF">GCM10023195_26770</name>
</gene>
<keyword evidence="1" id="KW-0472">Membrane</keyword>
<comment type="caution">
    <text evidence="2">The sequence shown here is derived from an EMBL/GenBank/DDBJ whole genome shotgun (WGS) entry which is preliminary data.</text>
</comment>
<keyword evidence="1" id="KW-0812">Transmembrane</keyword>
<evidence type="ECO:0000313" key="2">
    <source>
        <dbReference type="EMBL" id="GAA4607138.1"/>
    </source>
</evidence>
<keyword evidence="1" id="KW-1133">Transmembrane helix</keyword>
<dbReference type="InterPro" id="IPR047789">
    <property type="entry name" value="CU044_5270-like"/>
</dbReference>
<protein>
    <recommendedName>
        <fullName evidence="4">CU044_5270 family protein</fullName>
    </recommendedName>
</protein>
<evidence type="ECO:0000256" key="1">
    <source>
        <dbReference type="SAM" id="Phobius"/>
    </source>
</evidence>
<organism evidence="2 3">
    <name type="scientific">Actinoallomurus liliacearum</name>
    <dbReference type="NCBI Taxonomy" id="1080073"/>
    <lineage>
        <taxon>Bacteria</taxon>
        <taxon>Bacillati</taxon>
        <taxon>Actinomycetota</taxon>
        <taxon>Actinomycetes</taxon>
        <taxon>Streptosporangiales</taxon>
        <taxon>Thermomonosporaceae</taxon>
        <taxon>Actinoallomurus</taxon>
    </lineage>
</organism>
<reference evidence="3" key="1">
    <citation type="journal article" date="2019" name="Int. J. Syst. Evol. Microbiol.">
        <title>The Global Catalogue of Microorganisms (GCM) 10K type strain sequencing project: providing services to taxonomists for standard genome sequencing and annotation.</title>
        <authorList>
            <consortium name="The Broad Institute Genomics Platform"/>
            <consortium name="The Broad Institute Genome Sequencing Center for Infectious Disease"/>
            <person name="Wu L."/>
            <person name="Ma J."/>
        </authorList>
    </citation>
    <scope>NUCLEOTIDE SEQUENCE [LARGE SCALE GENOMIC DNA]</scope>
    <source>
        <strain evidence="3">JCM 17938</strain>
    </source>
</reference>
<dbReference type="EMBL" id="BAABHJ010000005">
    <property type="protein sequence ID" value="GAA4607138.1"/>
    <property type="molecule type" value="Genomic_DNA"/>
</dbReference>
<name>A0ABP8TL19_9ACTN</name>
<evidence type="ECO:0000313" key="3">
    <source>
        <dbReference type="Proteomes" id="UP001500212"/>
    </source>
</evidence>